<name>A0A521FAA8_9BACT</name>
<feature type="site" description="Transition state stabilizer" evidence="4">
    <location>
        <position position="165"/>
    </location>
</feature>
<evidence type="ECO:0000313" key="7">
    <source>
        <dbReference type="Proteomes" id="UP000317557"/>
    </source>
</evidence>
<accession>A0A521FAA8</accession>
<gene>
    <name evidence="4" type="primary">pdxJ</name>
    <name evidence="6" type="ORF">SAMN06265219_11655</name>
</gene>
<feature type="binding site" evidence="4">
    <location>
        <begin position="22"/>
        <end position="23"/>
    </location>
    <ligand>
        <name>1-deoxy-D-xylulose 5-phosphate</name>
        <dbReference type="ChEBI" id="CHEBI:57792"/>
    </ligand>
</feature>
<dbReference type="PANTHER" id="PTHR30456">
    <property type="entry name" value="PYRIDOXINE 5'-PHOSPHATE SYNTHASE"/>
    <property type="match status" value="1"/>
</dbReference>
<comment type="subunit">
    <text evidence="4">Homooctamer; tetramer of dimers.</text>
</comment>
<dbReference type="Gene3D" id="3.20.20.70">
    <property type="entry name" value="Aldolase class I"/>
    <property type="match status" value="1"/>
</dbReference>
<reference evidence="6 7" key="1">
    <citation type="submission" date="2017-05" db="EMBL/GenBank/DDBJ databases">
        <authorList>
            <person name="Varghese N."/>
            <person name="Submissions S."/>
        </authorList>
    </citation>
    <scope>NUCLEOTIDE SEQUENCE [LARGE SCALE GENOMIC DNA]</scope>
    <source>
        <strain evidence="6 7">DSM 21985</strain>
    </source>
</reference>
<dbReference type="NCBIfam" id="NF003627">
    <property type="entry name" value="PRK05265.1-5"/>
    <property type="match status" value="1"/>
</dbReference>
<keyword evidence="1 4" id="KW-0963">Cytoplasm</keyword>
<feature type="binding site" evidence="4">
    <location>
        <begin position="227"/>
        <end position="228"/>
    </location>
    <ligand>
        <name>3-amino-2-oxopropyl phosphate</name>
        <dbReference type="ChEBI" id="CHEBI:57279"/>
    </ligand>
</feature>
<comment type="catalytic activity">
    <reaction evidence="4">
        <text>3-amino-2-oxopropyl phosphate + 1-deoxy-D-xylulose 5-phosphate = pyridoxine 5'-phosphate + phosphate + 2 H2O + H(+)</text>
        <dbReference type="Rhea" id="RHEA:15265"/>
        <dbReference type="ChEBI" id="CHEBI:15377"/>
        <dbReference type="ChEBI" id="CHEBI:15378"/>
        <dbReference type="ChEBI" id="CHEBI:43474"/>
        <dbReference type="ChEBI" id="CHEBI:57279"/>
        <dbReference type="ChEBI" id="CHEBI:57792"/>
        <dbReference type="ChEBI" id="CHEBI:58589"/>
        <dbReference type="EC" id="2.6.99.2"/>
    </reaction>
</comment>
<dbReference type="NCBIfam" id="NF003625">
    <property type="entry name" value="PRK05265.1-3"/>
    <property type="match status" value="1"/>
</dbReference>
<evidence type="ECO:0000256" key="4">
    <source>
        <dbReference type="HAMAP-Rule" id="MF_00279"/>
    </source>
</evidence>
<dbReference type="PANTHER" id="PTHR30456:SF0">
    <property type="entry name" value="PYRIDOXINE 5'-PHOSPHATE SYNTHASE"/>
    <property type="match status" value="1"/>
</dbReference>
<keyword evidence="7" id="KW-1185">Reference proteome</keyword>
<evidence type="ECO:0000256" key="3">
    <source>
        <dbReference type="ARBA" id="ARBA00023096"/>
    </source>
</evidence>
<dbReference type="GO" id="GO:0033856">
    <property type="term" value="F:pyridoxine 5'-phosphate synthase activity"/>
    <property type="evidence" value="ECO:0007669"/>
    <property type="project" value="UniProtKB-UniRule"/>
</dbReference>
<comment type="similarity">
    <text evidence="4">Belongs to the PNP synthase family.</text>
</comment>
<feature type="binding site" evidence="4">
    <location>
        <position position="113"/>
    </location>
    <ligand>
        <name>1-deoxy-D-xylulose 5-phosphate</name>
        <dbReference type="ChEBI" id="CHEBI:57792"/>
    </ligand>
</feature>
<dbReference type="InterPro" id="IPR013785">
    <property type="entry name" value="Aldolase_TIM"/>
</dbReference>
<feature type="binding site" evidence="4">
    <location>
        <position position="31"/>
    </location>
    <ligand>
        <name>3-amino-2-oxopropyl phosphate</name>
        <dbReference type="ChEBI" id="CHEBI:57279"/>
    </ligand>
</feature>
<dbReference type="Proteomes" id="UP000317557">
    <property type="component" value="Unassembled WGS sequence"/>
</dbReference>
<evidence type="ECO:0000256" key="2">
    <source>
        <dbReference type="ARBA" id="ARBA00022679"/>
    </source>
</evidence>
<dbReference type="InterPro" id="IPR004569">
    <property type="entry name" value="PyrdxlP_synth_PdxJ"/>
</dbReference>
<comment type="function">
    <text evidence="4">Catalyzes the complicated ring closure reaction between the two acyclic compounds 1-deoxy-D-xylulose-5-phosphate (DXP) and 3-amino-2-oxopropyl phosphate (1-amino-acetone-3-phosphate or AAP) to form pyridoxine 5'-phosphate (PNP) and inorganic phosphate.</text>
</comment>
<keyword evidence="2 4" id="KW-0808">Transferase</keyword>
<evidence type="ECO:0000313" key="6">
    <source>
        <dbReference type="EMBL" id="SMO93119.1"/>
    </source>
</evidence>
<dbReference type="NCBIfam" id="TIGR00559">
    <property type="entry name" value="pdxJ"/>
    <property type="match status" value="1"/>
</dbReference>
<protein>
    <recommendedName>
        <fullName evidence="4 5">Pyridoxine 5'-phosphate synthase</fullName>
        <shortName evidence="4">PNP synthase</shortName>
        <ecNumber evidence="4 5">2.6.99.2</ecNumber>
    </recommendedName>
</protein>
<feature type="binding site" evidence="4">
    <location>
        <position position="205"/>
    </location>
    <ligand>
        <name>3-amino-2-oxopropyl phosphate</name>
        <dbReference type="ChEBI" id="CHEBI:57279"/>
    </ligand>
</feature>
<dbReference type="Pfam" id="PF03740">
    <property type="entry name" value="PdxJ"/>
    <property type="match status" value="1"/>
</dbReference>
<dbReference type="CDD" id="cd00003">
    <property type="entry name" value="PNPsynthase"/>
    <property type="match status" value="1"/>
</dbReference>
<feature type="binding site" evidence="4">
    <location>
        <position position="63"/>
    </location>
    <ligand>
        <name>1-deoxy-D-xylulose 5-phosphate</name>
        <dbReference type="ChEBI" id="CHEBI:57792"/>
    </ligand>
</feature>
<dbReference type="SUPFAM" id="SSF63892">
    <property type="entry name" value="Pyridoxine 5'-phosphate synthase"/>
    <property type="match status" value="1"/>
</dbReference>
<dbReference type="InterPro" id="IPR036130">
    <property type="entry name" value="Pyridoxine-5'_phos_synth"/>
</dbReference>
<dbReference type="EC" id="2.6.99.2" evidence="4 5"/>
<feature type="active site" description="Proton donor" evidence="4">
    <location>
        <position position="204"/>
    </location>
</feature>
<feature type="active site" description="Proton acceptor" evidence="4">
    <location>
        <position position="56"/>
    </location>
</feature>
<dbReference type="GO" id="GO:0005829">
    <property type="term" value="C:cytosol"/>
    <property type="evidence" value="ECO:0007669"/>
    <property type="project" value="TreeGrafter"/>
</dbReference>
<feature type="binding site" evidence="4">
    <location>
        <position position="20"/>
    </location>
    <ligand>
        <name>3-amino-2-oxopropyl phosphate</name>
        <dbReference type="ChEBI" id="CHEBI:57279"/>
    </ligand>
</feature>
<dbReference type="AlphaFoldDB" id="A0A521FAA8"/>
<feature type="binding site" evidence="4">
    <location>
        <position position="58"/>
    </location>
    <ligand>
        <name>1-deoxy-D-xylulose 5-phosphate</name>
        <dbReference type="ChEBI" id="CHEBI:57792"/>
    </ligand>
</feature>
<dbReference type="GO" id="GO:0008615">
    <property type="term" value="P:pyridoxine biosynthetic process"/>
    <property type="evidence" value="ECO:0007669"/>
    <property type="project" value="UniProtKB-UniRule"/>
</dbReference>
<keyword evidence="3 4" id="KW-0664">Pyridoxine biosynthesis</keyword>
<dbReference type="EMBL" id="FXTP01000016">
    <property type="protein sequence ID" value="SMO93119.1"/>
    <property type="molecule type" value="Genomic_DNA"/>
</dbReference>
<dbReference type="NCBIfam" id="NF003626">
    <property type="entry name" value="PRK05265.1-4"/>
    <property type="match status" value="1"/>
</dbReference>
<sequence length="255" mass="28677">MLTFEVQSAKEKYPMKLLVNIDHIATLRNARGEGYPDPVEAARVCEEAGAAGIVFHLRGDRRHIRDQDVSRLKEHVRGKLDFEMSASDEMLEICTEVNPHLCTLVPEGREELTTEGGLKMATVYDDYEKRVFPKLRETDIEISLFLDPNPEDIELAHKLGTDAIELHTGTFANAEPGKQQHELTRLRKAANMANDLGIKVNAGHGLNLDKLPDLLETITVLNEVSIGHALISKSIYWGLERTVKSYLEIIEDFYG</sequence>
<comment type="subcellular location">
    <subcellularLocation>
        <location evidence="4">Cytoplasm</location>
    </subcellularLocation>
</comment>
<proteinExistence type="inferred from homology"/>
<dbReference type="UniPathway" id="UPA00244">
    <property type="reaction ID" value="UER00313"/>
</dbReference>
<dbReference type="HAMAP" id="MF_00279">
    <property type="entry name" value="PdxJ"/>
    <property type="match status" value="1"/>
</dbReference>
<evidence type="ECO:0000256" key="5">
    <source>
        <dbReference type="NCBIfam" id="TIGR00559"/>
    </source>
</evidence>
<organism evidence="6 7">
    <name type="scientific">Gracilimonas mengyeensis</name>
    <dbReference type="NCBI Taxonomy" id="1302730"/>
    <lineage>
        <taxon>Bacteria</taxon>
        <taxon>Pseudomonadati</taxon>
        <taxon>Balneolota</taxon>
        <taxon>Balneolia</taxon>
        <taxon>Balneolales</taxon>
        <taxon>Balneolaceae</taxon>
        <taxon>Gracilimonas</taxon>
    </lineage>
</organism>
<comment type="pathway">
    <text evidence="4">Cofactor biosynthesis; pyridoxine 5'-phosphate biosynthesis; pyridoxine 5'-phosphate from D-erythrose 4-phosphate: step 5/5.</text>
</comment>
<feature type="active site" description="Proton acceptor" evidence="4">
    <location>
        <position position="83"/>
    </location>
</feature>
<evidence type="ECO:0000256" key="1">
    <source>
        <dbReference type="ARBA" id="ARBA00022490"/>
    </source>
</evidence>